<dbReference type="Proteomes" id="UP000606008">
    <property type="component" value="Unassembled WGS sequence"/>
</dbReference>
<evidence type="ECO:0008006" key="3">
    <source>
        <dbReference type="Google" id="ProtNLM"/>
    </source>
</evidence>
<evidence type="ECO:0000313" key="1">
    <source>
        <dbReference type="EMBL" id="NID09536.1"/>
    </source>
</evidence>
<reference evidence="2" key="2">
    <citation type="submission" date="2023-07" db="EMBL/GenBank/DDBJ databases">
        <authorList>
            <person name="Jung D.-H."/>
        </authorList>
    </citation>
    <scope>NUCLEOTIDE SEQUENCE [LARGE SCALE GENOMIC DNA]</scope>
    <source>
        <strain evidence="2">JA-25</strain>
    </source>
</reference>
<protein>
    <recommendedName>
        <fullName evidence="3">Phage protein</fullName>
    </recommendedName>
</protein>
<proteinExistence type="predicted"/>
<organism evidence="1 2">
    <name type="scientific">Fibrivirga algicola</name>
    <dbReference type="NCBI Taxonomy" id="2950420"/>
    <lineage>
        <taxon>Bacteria</taxon>
        <taxon>Pseudomonadati</taxon>
        <taxon>Bacteroidota</taxon>
        <taxon>Cytophagia</taxon>
        <taxon>Cytophagales</taxon>
        <taxon>Spirosomataceae</taxon>
        <taxon>Fibrivirga</taxon>
    </lineage>
</organism>
<keyword evidence="2" id="KW-1185">Reference proteome</keyword>
<dbReference type="RefSeq" id="WP_166691123.1">
    <property type="nucleotide sequence ID" value="NZ_WAEL01000001.1"/>
</dbReference>
<name>A0ABX0QB49_9BACT</name>
<accession>A0ABX0QB49</accession>
<reference evidence="2" key="1">
    <citation type="submission" date="2019-09" db="EMBL/GenBank/DDBJ databases">
        <authorList>
            <person name="Jung D.-H."/>
        </authorList>
    </citation>
    <scope>NUCLEOTIDE SEQUENCE [LARGE SCALE GENOMIC DNA]</scope>
    <source>
        <strain evidence="2">JA-25</strain>
    </source>
</reference>
<sequence length="130" mass="15272">MWSDRYYYLNIYHDEQLSVDFDTQQLTDFIKSLPQFEQKGKFSFTNSKQFRVFSDITLLSADQIHSWSSLDSGIRTNLVSIVCAKDPTIDFQIVQTVLIQIATYLNWQLVDEQTDDGIENFVLWKPRYGV</sequence>
<dbReference type="EMBL" id="WAEL01000001">
    <property type="protein sequence ID" value="NID09536.1"/>
    <property type="molecule type" value="Genomic_DNA"/>
</dbReference>
<gene>
    <name evidence="1" type="ORF">F7231_05095</name>
</gene>
<evidence type="ECO:0000313" key="2">
    <source>
        <dbReference type="Proteomes" id="UP000606008"/>
    </source>
</evidence>
<comment type="caution">
    <text evidence="1">The sequence shown here is derived from an EMBL/GenBank/DDBJ whole genome shotgun (WGS) entry which is preliminary data.</text>
</comment>